<dbReference type="RefSeq" id="YP_010780839.1">
    <property type="nucleotide sequence ID" value="NC_075038.1"/>
</dbReference>
<reference evidence="2" key="2">
    <citation type="journal article" date="2018" name="Nat. Commun.">
        <title>Tailed giant Tupanvirus possesses the most complete translational apparatus of the known virosphere.</title>
        <authorList>
            <person name="Abrahao J."/>
            <person name="Silva L."/>
            <person name="Silva L.S."/>
            <person name="Khalil J.Y.B."/>
            <person name="Rodrigues R."/>
            <person name="Arantes T."/>
            <person name="Assis F."/>
            <person name="Boratto P."/>
            <person name="Andrade M."/>
            <person name="Kroon E.G."/>
            <person name="Ribeiro B."/>
            <person name="Bergier I."/>
            <person name="Seligmann H."/>
            <person name="Ghigo E."/>
            <person name="Colson P."/>
            <person name="Levasseur A."/>
            <person name="Kroemer G."/>
            <person name="Raoult D."/>
            <person name="La Scola B."/>
        </authorList>
    </citation>
    <scope>NUCLEOTIDE SEQUENCE [LARGE SCALE GENOMIC DNA]</scope>
    <source>
        <strain evidence="2">Deep ocean</strain>
    </source>
</reference>
<name>A0A6N1NHX2_9VIRU</name>
<feature type="compositionally biased region" description="Basic residues" evidence="1">
    <location>
        <begin position="17"/>
        <end position="37"/>
    </location>
</feature>
<evidence type="ECO:0000313" key="2">
    <source>
        <dbReference type="EMBL" id="QKU34220.1"/>
    </source>
</evidence>
<protein>
    <submittedName>
        <fullName evidence="2">Uncharacterized protein</fullName>
    </submittedName>
</protein>
<organism evidence="2">
    <name type="scientific">Tupanvirus deep ocean</name>
    <dbReference type="NCBI Taxonomy" id="2126984"/>
    <lineage>
        <taxon>Viruses</taxon>
        <taxon>Varidnaviria</taxon>
        <taxon>Bamfordvirae</taxon>
        <taxon>Nucleocytoviricota</taxon>
        <taxon>Megaviricetes</taxon>
        <taxon>Imitervirales</taxon>
        <taxon>Mimiviridae</taxon>
        <taxon>Megamimivirinae</taxon>
        <taxon>Tupanvirus</taxon>
        <taxon>Tupanvirus altamarinense</taxon>
    </lineage>
</organism>
<feature type="compositionally biased region" description="Acidic residues" evidence="1">
    <location>
        <begin position="41"/>
        <end position="89"/>
    </location>
</feature>
<feature type="region of interest" description="Disordered" evidence="1">
    <location>
        <begin position="1"/>
        <end position="96"/>
    </location>
</feature>
<reference evidence="2" key="1">
    <citation type="submission" date="2017-06" db="EMBL/GenBank/DDBJ databases">
        <authorList>
            <person name="Assis F.L."/>
            <person name="Abrahao J.S."/>
            <person name="Silva L."/>
            <person name="Khalil J.B."/>
            <person name="Rodrigues R."/>
            <person name="Silva L.S."/>
            <person name="Boratto P."/>
            <person name="Andrade M."/>
            <person name="Kroon E.G."/>
            <person name="Ribeiro B."/>
            <person name="Bergier I."/>
            <person name="Seligmann H."/>
            <person name="Ghigo E."/>
            <person name="Colson P."/>
            <person name="Levasseur A."/>
            <person name="Raoult D."/>
            <person name="Scola B.L."/>
        </authorList>
    </citation>
    <scope>NUCLEOTIDE SEQUENCE</scope>
    <source>
        <strain evidence="2">Deep ocean</strain>
    </source>
</reference>
<dbReference type="Pfam" id="PF19064">
    <property type="entry name" value="DUF5760"/>
    <property type="match status" value="1"/>
</dbReference>
<dbReference type="KEGG" id="vg:80517530"/>
<proteinExistence type="predicted"/>
<evidence type="ECO:0000256" key="1">
    <source>
        <dbReference type="SAM" id="MobiDB-lite"/>
    </source>
</evidence>
<accession>A0A6N1NHX2</accession>
<dbReference type="InterPro" id="IPR043918">
    <property type="entry name" value="DUF5760"/>
</dbReference>
<dbReference type="EMBL" id="MF405918">
    <property type="protein sequence ID" value="QKU34220.1"/>
    <property type="molecule type" value="Genomic_DNA"/>
</dbReference>
<dbReference type="GeneID" id="80517530"/>
<sequence length="227" mass="27083">MPKHSAAVYENNDKKSKTNKNSKTHKNKQSKKPSNKKYIKEEEDDDIMDNSGFDIDEVDDFEPEEADNTNEEYNEDDEYEDDFVDDDNEVEVKPKKNKLDDKTVQRLKNKIVDWLDYDDKIKTLNNKSKKYKDAKKQLEELIIKMITKLEVEDMKIDVHDDQNNFRSRVYRHKSVTKEALKENIIKDALMEAIRDEKKVDQLVKKIDSKRPIKERYYLKRTKGNKNE</sequence>